<dbReference type="InterPro" id="IPR036388">
    <property type="entry name" value="WH-like_DNA-bd_sf"/>
</dbReference>
<dbReference type="GO" id="GO:0030154">
    <property type="term" value="P:cell differentiation"/>
    <property type="evidence" value="ECO:0007669"/>
    <property type="project" value="TreeGrafter"/>
</dbReference>
<dbReference type="PROSITE" id="PS00345">
    <property type="entry name" value="ETS_DOMAIN_1"/>
    <property type="match status" value="1"/>
</dbReference>
<dbReference type="InterPro" id="IPR000418">
    <property type="entry name" value="Ets_dom"/>
</dbReference>
<dbReference type="PROSITE" id="PS00346">
    <property type="entry name" value="ETS_DOMAIN_2"/>
    <property type="match status" value="1"/>
</dbReference>
<dbReference type="OrthoDB" id="10067219at2759"/>
<comment type="subcellular location">
    <subcellularLocation>
        <location evidence="1 5">Nucleus</location>
    </subcellularLocation>
</comment>
<comment type="caution">
    <text evidence="8">The sequence shown here is derived from an EMBL/GenBank/DDBJ whole genome shotgun (WGS) entry which is preliminary data.</text>
</comment>
<dbReference type="GO" id="GO:0005634">
    <property type="term" value="C:nucleus"/>
    <property type="evidence" value="ECO:0007669"/>
    <property type="project" value="UniProtKB-SubCell"/>
</dbReference>
<dbReference type="GO" id="GO:0043565">
    <property type="term" value="F:sequence-specific DNA binding"/>
    <property type="evidence" value="ECO:0007669"/>
    <property type="project" value="InterPro"/>
</dbReference>
<dbReference type="EMBL" id="NEDP02002595">
    <property type="protein sequence ID" value="OWF50477.1"/>
    <property type="molecule type" value="Genomic_DNA"/>
</dbReference>
<gene>
    <name evidence="8" type="ORF">KP79_PYT22426</name>
</gene>
<feature type="compositionally biased region" description="Polar residues" evidence="6">
    <location>
        <begin position="88"/>
        <end position="99"/>
    </location>
</feature>
<sequence>MQYKDRCSPDYGYCSEQEHPVTETLLSPRQVYEMGGCAHAWTDDSSMYPVTNVSPALPDMTNIIPHTYEADKRVPPSYAEHMQRTRSRSLSAPQMNCSSDVRGHETSQQIQSTGAMLNDIMDCISADGQTSDVPLLHVSGYGEAQLRQLASLLAGGGQVQLWQFLLELLTDGANDCCIKWEGPNGEFRMTDPEEVAKRWGSRKNKPNMNYDKLSRALRYYYDKMILTKVQGKRYTYKFNFKMILESNKRVSGSITNSLDWNSRVGVEGRFLQHLQFRDSVSSLLPIDRYVQSRLDRRMPYPMTNFDRGHPPLLQFEHDRSPPSERFDYSSAGSSTGHISPVSSVSSHPLHQEPPTYVTTAQSQSEFLPPCSCYPACQSGQSSLPYAHY</sequence>
<dbReference type="FunFam" id="1.10.10.10:FF:000039">
    <property type="entry name" value="Friend leukemia integration 1 transcription factor"/>
    <property type="match status" value="1"/>
</dbReference>
<dbReference type="STRING" id="6573.A0A210QP08"/>
<keyword evidence="4 5" id="KW-0539">Nucleus</keyword>
<feature type="domain" description="ETS" evidence="7">
    <location>
        <begin position="159"/>
        <end position="239"/>
    </location>
</feature>
<dbReference type="PANTHER" id="PTHR11849">
    <property type="entry name" value="ETS"/>
    <property type="match status" value="1"/>
</dbReference>
<dbReference type="SMART" id="SM00413">
    <property type="entry name" value="ETS"/>
    <property type="match status" value="1"/>
</dbReference>
<evidence type="ECO:0000259" key="7">
    <source>
        <dbReference type="PROSITE" id="PS50061"/>
    </source>
</evidence>
<reference evidence="8 9" key="1">
    <citation type="journal article" date="2017" name="Nat. Ecol. Evol.">
        <title>Scallop genome provides insights into evolution of bilaterian karyotype and development.</title>
        <authorList>
            <person name="Wang S."/>
            <person name="Zhang J."/>
            <person name="Jiao W."/>
            <person name="Li J."/>
            <person name="Xun X."/>
            <person name="Sun Y."/>
            <person name="Guo X."/>
            <person name="Huan P."/>
            <person name="Dong B."/>
            <person name="Zhang L."/>
            <person name="Hu X."/>
            <person name="Sun X."/>
            <person name="Wang J."/>
            <person name="Zhao C."/>
            <person name="Wang Y."/>
            <person name="Wang D."/>
            <person name="Huang X."/>
            <person name="Wang R."/>
            <person name="Lv J."/>
            <person name="Li Y."/>
            <person name="Zhang Z."/>
            <person name="Liu B."/>
            <person name="Lu W."/>
            <person name="Hui Y."/>
            <person name="Liang J."/>
            <person name="Zhou Z."/>
            <person name="Hou R."/>
            <person name="Li X."/>
            <person name="Liu Y."/>
            <person name="Li H."/>
            <person name="Ning X."/>
            <person name="Lin Y."/>
            <person name="Zhao L."/>
            <person name="Xing Q."/>
            <person name="Dou J."/>
            <person name="Li Y."/>
            <person name="Mao J."/>
            <person name="Guo H."/>
            <person name="Dou H."/>
            <person name="Li T."/>
            <person name="Mu C."/>
            <person name="Jiang W."/>
            <person name="Fu Q."/>
            <person name="Fu X."/>
            <person name="Miao Y."/>
            <person name="Liu J."/>
            <person name="Yu Q."/>
            <person name="Li R."/>
            <person name="Liao H."/>
            <person name="Li X."/>
            <person name="Kong Y."/>
            <person name="Jiang Z."/>
            <person name="Chourrout D."/>
            <person name="Li R."/>
            <person name="Bao Z."/>
        </authorList>
    </citation>
    <scope>NUCLEOTIDE SEQUENCE [LARGE SCALE GENOMIC DNA]</scope>
    <source>
        <strain evidence="8 9">PY_sf001</strain>
    </source>
</reference>
<proteinExistence type="inferred from homology"/>
<keyword evidence="9" id="KW-1185">Reference proteome</keyword>
<comment type="similarity">
    <text evidence="2 5">Belongs to the ETS family.</text>
</comment>
<evidence type="ECO:0000256" key="1">
    <source>
        <dbReference type="ARBA" id="ARBA00004123"/>
    </source>
</evidence>
<dbReference type="InterPro" id="IPR036390">
    <property type="entry name" value="WH_DNA-bd_sf"/>
</dbReference>
<dbReference type="Proteomes" id="UP000242188">
    <property type="component" value="Unassembled WGS sequence"/>
</dbReference>
<dbReference type="Pfam" id="PF00178">
    <property type="entry name" value="Ets"/>
    <property type="match status" value="1"/>
</dbReference>
<dbReference type="PROSITE" id="PS50061">
    <property type="entry name" value="ETS_DOMAIN_3"/>
    <property type="match status" value="1"/>
</dbReference>
<feature type="region of interest" description="Disordered" evidence="6">
    <location>
        <begin position="85"/>
        <end position="104"/>
    </location>
</feature>
<evidence type="ECO:0000256" key="6">
    <source>
        <dbReference type="SAM" id="MobiDB-lite"/>
    </source>
</evidence>
<feature type="compositionally biased region" description="Low complexity" evidence="6">
    <location>
        <begin position="332"/>
        <end position="348"/>
    </location>
</feature>
<dbReference type="AlphaFoldDB" id="A0A210QP08"/>
<evidence type="ECO:0000313" key="9">
    <source>
        <dbReference type="Proteomes" id="UP000242188"/>
    </source>
</evidence>
<keyword evidence="3 5" id="KW-0238">DNA-binding</keyword>
<evidence type="ECO:0000256" key="3">
    <source>
        <dbReference type="ARBA" id="ARBA00023125"/>
    </source>
</evidence>
<dbReference type="PANTHER" id="PTHR11849:SF161">
    <property type="entry name" value="FRIEND LEUKEMIA INTEGRATION 1 TRANSCRIPTION FACTOR"/>
    <property type="match status" value="1"/>
</dbReference>
<accession>A0A210QP08</accession>
<dbReference type="GO" id="GO:0000981">
    <property type="term" value="F:DNA-binding transcription factor activity, RNA polymerase II-specific"/>
    <property type="evidence" value="ECO:0007669"/>
    <property type="project" value="TreeGrafter"/>
</dbReference>
<evidence type="ECO:0000313" key="8">
    <source>
        <dbReference type="EMBL" id="OWF50477.1"/>
    </source>
</evidence>
<feature type="compositionally biased region" description="Basic and acidic residues" evidence="6">
    <location>
        <begin position="315"/>
        <end position="327"/>
    </location>
</feature>
<dbReference type="InterPro" id="IPR046328">
    <property type="entry name" value="ETS_fam"/>
</dbReference>
<feature type="region of interest" description="Disordered" evidence="6">
    <location>
        <begin position="308"/>
        <end position="360"/>
    </location>
</feature>
<protein>
    <submittedName>
        <fullName evidence="8">Transcriptional regulator ERG-like</fullName>
    </submittedName>
</protein>
<organism evidence="8 9">
    <name type="scientific">Mizuhopecten yessoensis</name>
    <name type="common">Japanese scallop</name>
    <name type="synonym">Patinopecten yessoensis</name>
    <dbReference type="NCBI Taxonomy" id="6573"/>
    <lineage>
        <taxon>Eukaryota</taxon>
        <taxon>Metazoa</taxon>
        <taxon>Spiralia</taxon>
        <taxon>Lophotrochozoa</taxon>
        <taxon>Mollusca</taxon>
        <taxon>Bivalvia</taxon>
        <taxon>Autobranchia</taxon>
        <taxon>Pteriomorphia</taxon>
        <taxon>Pectinida</taxon>
        <taxon>Pectinoidea</taxon>
        <taxon>Pectinidae</taxon>
        <taxon>Mizuhopecten</taxon>
    </lineage>
</organism>
<evidence type="ECO:0000256" key="4">
    <source>
        <dbReference type="ARBA" id="ARBA00023242"/>
    </source>
</evidence>
<dbReference type="PRINTS" id="PR00454">
    <property type="entry name" value="ETSDOMAIN"/>
</dbReference>
<dbReference type="SUPFAM" id="SSF46785">
    <property type="entry name" value="Winged helix' DNA-binding domain"/>
    <property type="match status" value="1"/>
</dbReference>
<evidence type="ECO:0000256" key="2">
    <source>
        <dbReference type="ARBA" id="ARBA00005562"/>
    </source>
</evidence>
<dbReference type="Gene3D" id="1.10.10.10">
    <property type="entry name" value="Winged helix-like DNA-binding domain superfamily/Winged helix DNA-binding domain"/>
    <property type="match status" value="1"/>
</dbReference>
<name>A0A210QP08_MIZYE</name>
<evidence type="ECO:0000256" key="5">
    <source>
        <dbReference type="RuleBase" id="RU004019"/>
    </source>
</evidence>